<feature type="transmembrane region" description="Helical" evidence="6">
    <location>
        <begin position="12"/>
        <end position="29"/>
    </location>
</feature>
<feature type="transmembrane region" description="Helical" evidence="6">
    <location>
        <begin position="211"/>
        <end position="232"/>
    </location>
</feature>
<keyword evidence="9" id="KW-1185">Reference proteome</keyword>
<feature type="transmembrane region" description="Helical" evidence="6">
    <location>
        <begin position="173"/>
        <end position="199"/>
    </location>
</feature>
<comment type="similarity">
    <text evidence="5">Belongs to the SAT4 family.</text>
</comment>
<dbReference type="EMBL" id="JAULSW010000011">
    <property type="protein sequence ID" value="KAK3367669.1"/>
    <property type="molecule type" value="Genomic_DNA"/>
</dbReference>
<comment type="caution">
    <text evidence="8">The sequence shown here is derived from an EMBL/GenBank/DDBJ whole genome shotgun (WGS) entry which is preliminary data.</text>
</comment>
<dbReference type="InterPro" id="IPR052337">
    <property type="entry name" value="SAT4-like"/>
</dbReference>
<feature type="domain" description="Rhodopsin" evidence="7">
    <location>
        <begin position="26"/>
        <end position="267"/>
    </location>
</feature>
<protein>
    <recommendedName>
        <fullName evidence="7">Rhodopsin domain-containing protein</fullName>
    </recommendedName>
</protein>
<sequence length="400" mass="45131">MLGFVESLTLETWTLYSIGIVLIACRMVSRRMKLGGWTKLKVEDWLMVFVTFTYTIDMFAINEVAKNGSNFISPEAAAALTPKEVDMAIYGSKMVLVLEIFSLTTIWFVKLSLLIMYYRLTVAFEKQHLAVKLLFLYCVIAYILVVTLCLTYWCSPIQEYWRVPVLYPECASFYKHMIFATFFNISSDLMLLVISASIIVGSRLPLKRKIVLGLIFSLGTLNVLIAILNRYYNFTNPNDLVYTHWYVAEMATAVYVGNIPLCWQLISHVFKTGSWSTFANSGDRPRTPPSGNKRNRFIHSMLPASLWSTQGGTVQESTKPARARNGTAVSNTGSEEAIFGGIEEVATDGQDDIIQLSPVLRKNSSWNVEVVEGKDMSPIRDFGGLEEARDHAHVERRSSQ</sequence>
<keyword evidence="3 6" id="KW-1133">Transmembrane helix</keyword>
<evidence type="ECO:0000259" key="7">
    <source>
        <dbReference type="Pfam" id="PF20684"/>
    </source>
</evidence>
<dbReference type="AlphaFoldDB" id="A0AAE0K0F5"/>
<dbReference type="PANTHER" id="PTHR33048:SF149">
    <property type="entry name" value="UBID FAMILY DECARBOXYLASE"/>
    <property type="match status" value="1"/>
</dbReference>
<keyword evidence="4 6" id="KW-0472">Membrane</keyword>
<reference evidence="8" key="2">
    <citation type="submission" date="2023-06" db="EMBL/GenBank/DDBJ databases">
        <authorList>
            <consortium name="Lawrence Berkeley National Laboratory"/>
            <person name="Haridas S."/>
            <person name="Hensen N."/>
            <person name="Bonometti L."/>
            <person name="Westerberg I."/>
            <person name="Brannstrom I.O."/>
            <person name="Guillou S."/>
            <person name="Cros-Aarteil S."/>
            <person name="Calhoun S."/>
            <person name="Kuo A."/>
            <person name="Mondo S."/>
            <person name="Pangilinan J."/>
            <person name="Riley R."/>
            <person name="LaButti K."/>
            <person name="Andreopoulos B."/>
            <person name="Lipzen A."/>
            <person name="Chen C."/>
            <person name="Yanf M."/>
            <person name="Daum C."/>
            <person name="Ng V."/>
            <person name="Clum A."/>
            <person name="Steindorff A."/>
            <person name="Ohm R."/>
            <person name="Martin F."/>
            <person name="Silar P."/>
            <person name="Natvig D."/>
            <person name="Lalanne C."/>
            <person name="Gautier V."/>
            <person name="Ament-velasquez S.L."/>
            <person name="Kruys A."/>
            <person name="Hutchinson M.I."/>
            <person name="Powell A.J."/>
            <person name="Barry K."/>
            <person name="Miller A.N."/>
            <person name="Grigoriev I.V."/>
            <person name="Debuchy R."/>
            <person name="Gladieux P."/>
            <person name="Thoren M.H."/>
            <person name="Johannesson H."/>
        </authorList>
    </citation>
    <scope>NUCLEOTIDE SEQUENCE</scope>
    <source>
        <strain evidence="8">CBS 232.78</strain>
    </source>
</reference>
<dbReference type="Proteomes" id="UP001285441">
    <property type="component" value="Unassembled WGS sequence"/>
</dbReference>
<evidence type="ECO:0000256" key="3">
    <source>
        <dbReference type="ARBA" id="ARBA00022989"/>
    </source>
</evidence>
<feature type="transmembrane region" description="Helical" evidence="6">
    <location>
        <begin position="129"/>
        <end position="153"/>
    </location>
</feature>
<dbReference type="Pfam" id="PF20684">
    <property type="entry name" value="Fung_rhodopsin"/>
    <property type="match status" value="1"/>
</dbReference>
<feature type="transmembrane region" description="Helical" evidence="6">
    <location>
        <begin position="244"/>
        <end position="266"/>
    </location>
</feature>
<comment type="subcellular location">
    <subcellularLocation>
        <location evidence="1">Membrane</location>
        <topology evidence="1">Multi-pass membrane protein</topology>
    </subcellularLocation>
</comment>
<dbReference type="InterPro" id="IPR049326">
    <property type="entry name" value="Rhodopsin_dom_fungi"/>
</dbReference>
<dbReference type="PANTHER" id="PTHR33048">
    <property type="entry name" value="PTH11-LIKE INTEGRAL MEMBRANE PROTEIN (AFU_ORTHOLOGUE AFUA_5G11245)"/>
    <property type="match status" value="1"/>
</dbReference>
<gene>
    <name evidence="8" type="ORF">B0H63DRAFT_489606</name>
</gene>
<evidence type="ECO:0000256" key="2">
    <source>
        <dbReference type="ARBA" id="ARBA00022692"/>
    </source>
</evidence>
<proteinExistence type="inferred from homology"/>
<evidence type="ECO:0000313" key="9">
    <source>
        <dbReference type="Proteomes" id="UP001285441"/>
    </source>
</evidence>
<reference evidence="8" key="1">
    <citation type="journal article" date="2023" name="Mol. Phylogenet. Evol.">
        <title>Genome-scale phylogeny and comparative genomics of the fungal order Sordariales.</title>
        <authorList>
            <person name="Hensen N."/>
            <person name="Bonometti L."/>
            <person name="Westerberg I."/>
            <person name="Brannstrom I.O."/>
            <person name="Guillou S."/>
            <person name="Cros-Aarteil S."/>
            <person name="Calhoun S."/>
            <person name="Haridas S."/>
            <person name="Kuo A."/>
            <person name="Mondo S."/>
            <person name="Pangilinan J."/>
            <person name="Riley R."/>
            <person name="LaButti K."/>
            <person name="Andreopoulos B."/>
            <person name="Lipzen A."/>
            <person name="Chen C."/>
            <person name="Yan M."/>
            <person name="Daum C."/>
            <person name="Ng V."/>
            <person name="Clum A."/>
            <person name="Steindorff A."/>
            <person name="Ohm R.A."/>
            <person name="Martin F."/>
            <person name="Silar P."/>
            <person name="Natvig D.O."/>
            <person name="Lalanne C."/>
            <person name="Gautier V."/>
            <person name="Ament-Velasquez S.L."/>
            <person name="Kruys A."/>
            <person name="Hutchinson M.I."/>
            <person name="Powell A.J."/>
            <person name="Barry K."/>
            <person name="Miller A.N."/>
            <person name="Grigoriev I.V."/>
            <person name="Debuchy R."/>
            <person name="Gladieux P."/>
            <person name="Hiltunen Thoren M."/>
            <person name="Johannesson H."/>
        </authorList>
    </citation>
    <scope>NUCLEOTIDE SEQUENCE</scope>
    <source>
        <strain evidence="8">CBS 232.78</strain>
    </source>
</reference>
<keyword evidence="2 6" id="KW-0812">Transmembrane</keyword>
<evidence type="ECO:0000313" key="8">
    <source>
        <dbReference type="EMBL" id="KAK3367669.1"/>
    </source>
</evidence>
<name>A0AAE0K0F5_9PEZI</name>
<organism evidence="8 9">
    <name type="scientific">Podospora didyma</name>
    <dbReference type="NCBI Taxonomy" id="330526"/>
    <lineage>
        <taxon>Eukaryota</taxon>
        <taxon>Fungi</taxon>
        <taxon>Dikarya</taxon>
        <taxon>Ascomycota</taxon>
        <taxon>Pezizomycotina</taxon>
        <taxon>Sordariomycetes</taxon>
        <taxon>Sordariomycetidae</taxon>
        <taxon>Sordariales</taxon>
        <taxon>Podosporaceae</taxon>
        <taxon>Podospora</taxon>
    </lineage>
</organism>
<accession>A0AAE0K0F5</accession>
<dbReference type="GO" id="GO:0016020">
    <property type="term" value="C:membrane"/>
    <property type="evidence" value="ECO:0007669"/>
    <property type="project" value="UniProtKB-SubCell"/>
</dbReference>
<evidence type="ECO:0000256" key="6">
    <source>
        <dbReference type="SAM" id="Phobius"/>
    </source>
</evidence>
<evidence type="ECO:0000256" key="4">
    <source>
        <dbReference type="ARBA" id="ARBA00023136"/>
    </source>
</evidence>
<evidence type="ECO:0000256" key="5">
    <source>
        <dbReference type="ARBA" id="ARBA00038359"/>
    </source>
</evidence>
<evidence type="ECO:0000256" key="1">
    <source>
        <dbReference type="ARBA" id="ARBA00004141"/>
    </source>
</evidence>
<feature type="transmembrane region" description="Helical" evidence="6">
    <location>
        <begin position="94"/>
        <end position="117"/>
    </location>
</feature>